<accession>A0A3S9N4N6</accession>
<reference evidence="1 2" key="1">
    <citation type="submission" date="2018-12" db="EMBL/GenBank/DDBJ databases">
        <title>Cadmium resistance mechanism in endophytic bacteria Burkholderia cenocepacia YG-3.</title>
        <authorList>
            <person name="Zhang X."/>
            <person name="Wang X."/>
            <person name="Zhu Y."/>
        </authorList>
    </citation>
    <scope>NUCLEOTIDE SEQUENCE [LARGE SCALE GENOMIC DNA]</scope>
    <source>
        <strain evidence="1 2">YG-3</strain>
    </source>
</reference>
<dbReference type="SUPFAM" id="SSF53474">
    <property type="entry name" value="alpha/beta-Hydrolases"/>
    <property type="match status" value="1"/>
</dbReference>
<organism evidence="1 2">
    <name type="scientific">Burkholderia cenocepacia</name>
    <dbReference type="NCBI Taxonomy" id="95486"/>
    <lineage>
        <taxon>Bacteria</taxon>
        <taxon>Pseudomonadati</taxon>
        <taxon>Pseudomonadota</taxon>
        <taxon>Betaproteobacteria</taxon>
        <taxon>Burkholderiales</taxon>
        <taxon>Burkholderiaceae</taxon>
        <taxon>Burkholderia</taxon>
        <taxon>Burkholderia cepacia complex</taxon>
    </lineage>
</organism>
<dbReference type="Pfam" id="PF26363">
    <property type="entry name" value="Phospholipase-like"/>
    <property type="match status" value="1"/>
</dbReference>
<dbReference type="AlphaFoldDB" id="A0A3S9N4N6"/>
<evidence type="ECO:0000313" key="2">
    <source>
        <dbReference type="Proteomes" id="UP000277191"/>
    </source>
</evidence>
<gene>
    <name evidence="1" type="ORF">D5R55_06895</name>
</gene>
<dbReference type="InterPro" id="IPR029058">
    <property type="entry name" value="AB_hydrolase_fold"/>
</dbReference>
<dbReference type="EMBL" id="CP034545">
    <property type="protein sequence ID" value="AZQ50747.1"/>
    <property type="molecule type" value="Genomic_DNA"/>
</dbReference>
<dbReference type="Proteomes" id="UP000277191">
    <property type="component" value="Chromosome 1"/>
</dbReference>
<sequence>MADNVMARKDGQWTIVSMMPDVCKTPMGSSTPPVPYPVTASLGDSQMTSKTVFANGNPIVRFDSSFAPDTIGDQAGVAHGVESGTVGAKCWPIDHSKTVRVESKMVVRHSDQFWMNGNYVGKEAKAARWRGRKAQIAEAREKAASMPPGPERSKLEAAANRFEQNNTAVEKARLAENVYHPGQAAPEGWTNVSSDPAKLAQFKLKPNDFSIPGTNFRAQVYEPDPAVFGNDFKTQVVFQGTDKYKWSDWANNIAQGANKNSAYYDRAVKIGRALEKSGTDVDIVGHSLGGGMGSAASRASGLAATTFNAAGLNPATVARYGGTPVASDIQAYRVEGEILTKVQEGSHGMMPTAVGTPHILPGTGGAVERHGMNQVIDGIEAQKTADQATIVQETRP</sequence>
<dbReference type="Pfam" id="PF13665">
    <property type="entry name" value="Tox-PAAR-like"/>
    <property type="match status" value="1"/>
</dbReference>
<dbReference type="RefSeq" id="WP_126360750.1">
    <property type="nucleotide sequence ID" value="NZ_CP034545.1"/>
</dbReference>
<evidence type="ECO:0000313" key="1">
    <source>
        <dbReference type="EMBL" id="AZQ50747.1"/>
    </source>
</evidence>
<name>A0A3S9N4N6_9BURK</name>
<protein>
    <submittedName>
        <fullName evidence="1">DUF4150 domain-containing protein</fullName>
    </submittedName>
</protein>
<proteinExistence type="predicted"/>